<dbReference type="Proteomes" id="UP000014923">
    <property type="component" value="Unassembled WGS sequence"/>
</dbReference>
<dbReference type="InterPro" id="IPR018711">
    <property type="entry name" value="NAGPA"/>
</dbReference>
<accession>R7RT07</accession>
<keyword evidence="1" id="KW-0472">Membrane</keyword>
<gene>
    <name evidence="3" type="ORF">TCEL_00464</name>
</gene>
<reference evidence="3" key="1">
    <citation type="submission" date="2013-03" db="EMBL/GenBank/DDBJ databases">
        <title>Draft genome sequence of the hydrogen-ethanol-producing anaerobic alkalithermophilic Caloramator celere.</title>
        <authorList>
            <person name="Ciranna A."/>
            <person name="Larjo A."/>
            <person name="Kivisto A."/>
            <person name="Santala V."/>
            <person name="Roos C."/>
            <person name="Karp M."/>
        </authorList>
    </citation>
    <scope>NUCLEOTIDE SEQUENCE [LARGE SCALE GENOMIC DNA]</scope>
    <source>
        <strain evidence="3">DSM 8682</strain>
    </source>
</reference>
<comment type="caution">
    <text evidence="3">The sequence shown here is derived from an EMBL/GenBank/DDBJ whole genome shotgun (WGS) entry which is preliminary data.</text>
</comment>
<evidence type="ECO:0000259" key="2">
    <source>
        <dbReference type="Pfam" id="PF09992"/>
    </source>
</evidence>
<keyword evidence="4" id="KW-1185">Reference proteome</keyword>
<evidence type="ECO:0000313" key="4">
    <source>
        <dbReference type="Proteomes" id="UP000014923"/>
    </source>
</evidence>
<feature type="transmembrane region" description="Helical" evidence="1">
    <location>
        <begin position="36"/>
        <end position="57"/>
    </location>
</feature>
<evidence type="ECO:0000313" key="3">
    <source>
        <dbReference type="EMBL" id="CDF58418.1"/>
    </source>
</evidence>
<dbReference type="HOGENOM" id="CLU_058779_0_0_9"/>
<evidence type="ECO:0000256" key="1">
    <source>
        <dbReference type="SAM" id="Phobius"/>
    </source>
</evidence>
<dbReference type="RefSeq" id="WP_018662474.1">
    <property type="nucleotide sequence ID" value="NZ_HF952018.1"/>
</dbReference>
<proteinExistence type="predicted"/>
<dbReference type="PANTHER" id="PTHR40446:SF2">
    <property type="entry name" value="N-ACETYLGLUCOSAMINE-1-PHOSPHODIESTER ALPHA-N-ACETYLGLUCOSAMINIDASE"/>
    <property type="match status" value="1"/>
</dbReference>
<dbReference type="Pfam" id="PF09992">
    <property type="entry name" value="NAGPA"/>
    <property type="match status" value="1"/>
</dbReference>
<dbReference type="OrthoDB" id="9809781at2"/>
<keyword evidence="1" id="KW-0812">Transmembrane</keyword>
<keyword evidence="1" id="KW-1133">Transmembrane helix</keyword>
<dbReference type="eggNOG" id="COG4632">
    <property type="taxonomic scope" value="Bacteria"/>
</dbReference>
<organism evidence="3 4">
    <name type="scientific">Thermobrachium celere DSM 8682</name>
    <dbReference type="NCBI Taxonomy" id="941824"/>
    <lineage>
        <taxon>Bacteria</taxon>
        <taxon>Bacillati</taxon>
        <taxon>Bacillota</taxon>
        <taxon>Clostridia</taxon>
        <taxon>Eubacteriales</taxon>
        <taxon>Clostridiaceae</taxon>
        <taxon>Thermobrachium</taxon>
    </lineage>
</organism>
<dbReference type="EMBL" id="CAVN010000097">
    <property type="protein sequence ID" value="CDF58418.1"/>
    <property type="molecule type" value="Genomic_DNA"/>
</dbReference>
<protein>
    <recommendedName>
        <fullName evidence="2">Phosphodiester glycosidase domain-containing protein</fullName>
    </recommendedName>
</protein>
<dbReference type="AlphaFoldDB" id="R7RT07"/>
<sequence>MSDIMLNNTQEVVVISRRNERRKRREQQRRKRRKKIAIIFISIFLLISLLYSSIVFVDLPYISTLRDIYIETAMTTADHKWLATYFFPKSLIDRVMNKKISNLDVVAVTEIKYDEEDKNINKANDDILNQKGLKVGDLDYAGNKIVVNDIEQGIIISEVKGNTFNGRIALIDDPGRVFVGVTDRKGVSGRFILDYLKMYNAVLGVNASGFNDPNGHGSGGSIVGLTYSNGEKWGNYTPVYGTIAFDKENRLIVGGIKDWDKYNIRDGAQFSPALISEGKKLLKGSAGWGLQPRTVIGQRADGVVMFLVIDGRQPGHSIGATMEDCANVLLSYGAVTAGACDGGSSSIMAYDGKIMTKCSSPSKVGRLLPNAFLVKRK</sequence>
<dbReference type="PANTHER" id="PTHR40446">
    <property type="entry name" value="N-ACETYLGLUCOSAMINE-1-PHOSPHODIESTER ALPHA-N-ACETYLGLUCOSAMINIDASE"/>
    <property type="match status" value="1"/>
</dbReference>
<feature type="domain" description="Phosphodiester glycosidase" evidence="2">
    <location>
        <begin position="199"/>
        <end position="374"/>
    </location>
</feature>
<name>R7RT07_9CLOT</name>